<dbReference type="InParanoid" id="A0A2K2BN90"/>
<dbReference type="Proteomes" id="UP000006729">
    <property type="component" value="Chromosome 2"/>
</dbReference>
<dbReference type="InterPro" id="IPR021109">
    <property type="entry name" value="Peptidase_aspartic_dom_sf"/>
</dbReference>
<gene>
    <name evidence="2" type="ORF">POPTR_002G232900</name>
</gene>
<dbReference type="SUPFAM" id="SSF50630">
    <property type="entry name" value="Acid proteases"/>
    <property type="match status" value="1"/>
</dbReference>
<evidence type="ECO:0000313" key="3">
    <source>
        <dbReference type="Proteomes" id="UP000006729"/>
    </source>
</evidence>
<organism evidence="2 3">
    <name type="scientific">Populus trichocarpa</name>
    <name type="common">Western balsam poplar</name>
    <name type="synonym">Populus balsamifera subsp. trichocarpa</name>
    <dbReference type="NCBI Taxonomy" id="3694"/>
    <lineage>
        <taxon>Eukaryota</taxon>
        <taxon>Viridiplantae</taxon>
        <taxon>Streptophyta</taxon>
        <taxon>Embryophyta</taxon>
        <taxon>Tracheophyta</taxon>
        <taxon>Spermatophyta</taxon>
        <taxon>Magnoliopsida</taxon>
        <taxon>eudicotyledons</taxon>
        <taxon>Gunneridae</taxon>
        <taxon>Pentapetalae</taxon>
        <taxon>rosids</taxon>
        <taxon>fabids</taxon>
        <taxon>Malpighiales</taxon>
        <taxon>Salicaceae</taxon>
        <taxon>Saliceae</taxon>
        <taxon>Populus</taxon>
    </lineage>
</organism>
<dbReference type="Gene3D" id="2.40.70.10">
    <property type="entry name" value="Acid Proteases"/>
    <property type="match status" value="1"/>
</dbReference>
<dbReference type="STRING" id="3694.A0A2K2BN90"/>
<sequence length="117" mass="12940">MLKKDRKANPKTTSAWVMAEGTWCIGWQNSGLQSRDSRNMTLLGDLVLSNKLVLYDLENQIIGWTEYNSFSGIKVQDERTGTVHLVGSHSISSACGLPVRRAILFLLPSTLLLSSVC</sequence>
<protein>
    <recommendedName>
        <fullName evidence="1">Peptidase A1 domain-containing protein</fullName>
    </recommendedName>
</protein>
<dbReference type="InterPro" id="IPR033121">
    <property type="entry name" value="PEPTIDASE_A1"/>
</dbReference>
<keyword evidence="3" id="KW-1185">Reference proteome</keyword>
<dbReference type="AlphaFoldDB" id="A0A2K2BN90"/>
<dbReference type="PROSITE" id="PS51767">
    <property type="entry name" value="PEPTIDASE_A1"/>
    <property type="match status" value="1"/>
</dbReference>
<feature type="domain" description="Peptidase A1" evidence="1">
    <location>
        <begin position="1"/>
        <end position="65"/>
    </location>
</feature>
<accession>A0A2K2BN90</accession>
<evidence type="ECO:0000259" key="1">
    <source>
        <dbReference type="PROSITE" id="PS51767"/>
    </source>
</evidence>
<dbReference type="EMBL" id="CM009291">
    <property type="protein sequence ID" value="PNT51246.1"/>
    <property type="molecule type" value="Genomic_DNA"/>
</dbReference>
<evidence type="ECO:0000313" key="2">
    <source>
        <dbReference type="EMBL" id="PNT51246.1"/>
    </source>
</evidence>
<name>A0A2K2BN90_POPTR</name>
<proteinExistence type="predicted"/>
<reference evidence="2 3" key="1">
    <citation type="journal article" date="2006" name="Science">
        <title>The genome of black cottonwood, Populus trichocarpa (Torr. &amp; Gray).</title>
        <authorList>
            <person name="Tuskan G.A."/>
            <person name="Difazio S."/>
            <person name="Jansson S."/>
            <person name="Bohlmann J."/>
            <person name="Grigoriev I."/>
            <person name="Hellsten U."/>
            <person name="Putnam N."/>
            <person name="Ralph S."/>
            <person name="Rombauts S."/>
            <person name="Salamov A."/>
            <person name="Schein J."/>
            <person name="Sterck L."/>
            <person name="Aerts A."/>
            <person name="Bhalerao R.R."/>
            <person name="Bhalerao R.P."/>
            <person name="Blaudez D."/>
            <person name="Boerjan W."/>
            <person name="Brun A."/>
            <person name="Brunner A."/>
            <person name="Busov V."/>
            <person name="Campbell M."/>
            <person name="Carlson J."/>
            <person name="Chalot M."/>
            <person name="Chapman J."/>
            <person name="Chen G.L."/>
            <person name="Cooper D."/>
            <person name="Coutinho P.M."/>
            <person name="Couturier J."/>
            <person name="Covert S."/>
            <person name="Cronk Q."/>
            <person name="Cunningham R."/>
            <person name="Davis J."/>
            <person name="Degroeve S."/>
            <person name="Dejardin A."/>
            <person name="Depamphilis C."/>
            <person name="Detter J."/>
            <person name="Dirks B."/>
            <person name="Dubchak I."/>
            <person name="Duplessis S."/>
            <person name="Ehlting J."/>
            <person name="Ellis B."/>
            <person name="Gendler K."/>
            <person name="Goodstein D."/>
            <person name="Gribskov M."/>
            <person name="Grimwood J."/>
            <person name="Groover A."/>
            <person name="Gunter L."/>
            <person name="Hamberger B."/>
            <person name="Heinze B."/>
            <person name="Helariutta Y."/>
            <person name="Henrissat B."/>
            <person name="Holligan D."/>
            <person name="Holt R."/>
            <person name="Huang W."/>
            <person name="Islam-Faridi N."/>
            <person name="Jones S."/>
            <person name="Jones-Rhoades M."/>
            <person name="Jorgensen R."/>
            <person name="Joshi C."/>
            <person name="Kangasjarvi J."/>
            <person name="Karlsson J."/>
            <person name="Kelleher C."/>
            <person name="Kirkpatrick R."/>
            <person name="Kirst M."/>
            <person name="Kohler A."/>
            <person name="Kalluri U."/>
            <person name="Larimer F."/>
            <person name="Leebens-Mack J."/>
            <person name="Leple J.C."/>
            <person name="Locascio P."/>
            <person name="Lou Y."/>
            <person name="Lucas S."/>
            <person name="Martin F."/>
            <person name="Montanini B."/>
            <person name="Napoli C."/>
            <person name="Nelson D.R."/>
            <person name="Nelson C."/>
            <person name="Nieminen K."/>
            <person name="Nilsson O."/>
            <person name="Pereda V."/>
            <person name="Peter G."/>
            <person name="Philippe R."/>
            <person name="Pilate G."/>
            <person name="Poliakov A."/>
            <person name="Razumovskaya J."/>
            <person name="Richardson P."/>
            <person name="Rinaldi C."/>
            <person name="Ritland K."/>
            <person name="Rouze P."/>
            <person name="Ryaboy D."/>
            <person name="Schmutz J."/>
            <person name="Schrader J."/>
            <person name="Segerman B."/>
            <person name="Shin H."/>
            <person name="Siddiqui A."/>
            <person name="Sterky F."/>
            <person name="Terry A."/>
            <person name="Tsai C.J."/>
            <person name="Uberbacher E."/>
            <person name="Unneberg P."/>
            <person name="Vahala J."/>
            <person name="Wall K."/>
            <person name="Wessler S."/>
            <person name="Yang G."/>
            <person name="Yin T."/>
            <person name="Douglas C."/>
            <person name="Marra M."/>
            <person name="Sandberg G."/>
            <person name="Van de Peer Y."/>
            <person name="Rokhsar D."/>
        </authorList>
    </citation>
    <scope>NUCLEOTIDE SEQUENCE [LARGE SCALE GENOMIC DNA]</scope>
    <source>
        <strain evidence="3">cv. Nisqually</strain>
    </source>
</reference>